<name>A0A371CHQ5_9APHY</name>
<reference evidence="2 3" key="1">
    <citation type="journal article" date="2018" name="Biotechnol. Biofuels">
        <title>Integrative visual omics of the white-rot fungus Polyporus brumalis exposes the biotechnological potential of its oxidative enzymes for delignifying raw plant biomass.</title>
        <authorList>
            <person name="Miyauchi S."/>
            <person name="Rancon A."/>
            <person name="Drula E."/>
            <person name="Hage H."/>
            <person name="Chaduli D."/>
            <person name="Favel A."/>
            <person name="Grisel S."/>
            <person name="Henrissat B."/>
            <person name="Herpoel-Gimbert I."/>
            <person name="Ruiz-Duenas F.J."/>
            <person name="Chevret D."/>
            <person name="Hainaut M."/>
            <person name="Lin J."/>
            <person name="Wang M."/>
            <person name="Pangilinan J."/>
            <person name="Lipzen A."/>
            <person name="Lesage-Meessen L."/>
            <person name="Navarro D."/>
            <person name="Riley R."/>
            <person name="Grigoriev I.V."/>
            <person name="Zhou S."/>
            <person name="Raouche S."/>
            <person name="Rosso M.N."/>
        </authorList>
    </citation>
    <scope>NUCLEOTIDE SEQUENCE [LARGE SCALE GENOMIC DNA]</scope>
    <source>
        <strain evidence="2 3">BRFM 1820</strain>
    </source>
</reference>
<dbReference type="AlphaFoldDB" id="A0A371CHQ5"/>
<gene>
    <name evidence="2" type="ORF">OH76DRAFT_525312</name>
</gene>
<evidence type="ECO:0000313" key="3">
    <source>
        <dbReference type="Proteomes" id="UP000256964"/>
    </source>
</evidence>
<proteinExistence type="predicted"/>
<sequence>MLPTHTQILDLLTLQSCRRVQTQHLDMSAPPRAYARWFRVDRTRSKIASKARFHCPSKTRPSTLALLLCPRYGRFSQPTYELVAESHKPRTTSPAPRNGETTPLAVPDFAAAAPRNTPYLAQFASDRGHSDSPRTHCIPGGPTSIHGSPWRGLKIGPKTRFHCTSRRRPLRHALPGELPVRPPRNKLRYVTAATKLIYDAVSRRPDALEDRHSSPMPGRHAHTRPTISRPPLRRTGSNHGARDALNTPDRLHHAACRTSEVSNRSEDAISLHFCPPRTSSRSLGHRADACRVSLPVRVADGGQRRRMVSQA</sequence>
<protein>
    <submittedName>
        <fullName evidence="2">Uncharacterized protein</fullName>
    </submittedName>
</protein>
<keyword evidence="3" id="KW-1185">Reference proteome</keyword>
<evidence type="ECO:0000313" key="2">
    <source>
        <dbReference type="EMBL" id="RDX39796.1"/>
    </source>
</evidence>
<feature type="region of interest" description="Disordered" evidence="1">
    <location>
        <begin position="205"/>
        <end position="249"/>
    </location>
</feature>
<evidence type="ECO:0000256" key="1">
    <source>
        <dbReference type="SAM" id="MobiDB-lite"/>
    </source>
</evidence>
<accession>A0A371CHQ5</accession>
<organism evidence="2 3">
    <name type="scientific">Lentinus brumalis</name>
    <dbReference type="NCBI Taxonomy" id="2498619"/>
    <lineage>
        <taxon>Eukaryota</taxon>
        <taxon>Fungi</taxon>
        <taxon>Dikarya</taxon>
        <taxon>Basidiomycota</taxon>
        <taxon>Agaricomycotina</taxon>
        <taxon>Agaricomycetes</taxon>
        <taxon>Polyporales</taxon>
        <taxon>Polyporaceae</taxon>
        <taxon>Lentinus</taxon>
    </lineage>
</organism>
<dbReference type="EMBL" id="KZ857645">
    <property type="protein sequence ID" value="RDX39796.1"/>
    <property type="molecule type" value="Genomic_DNA"/>
</dbReference>
<dbReference type="Proteomes" id="UP000256964">
    <property type="component" value="Unassembled WGS sequence"/>
</dbReference>